<dbReference type="InterPro" id="IPR037891">
    <property type="entry name" value="Cdil-like_sf"/>
</dbReference>
<protein>
    <recommendedName>
        <fullName evidence="3">DUF1436 family protein</fullName>
    </recommendedName>
</protein>
<dbReference type="AlphaFoldDB" id="W3V6Q7"/>
<dbReference type="RefSeq" id="WP_036846263.1">
    <property type="nucleotide sequence ID" value="NZ_AYSJ01000011.1"/>
</dbReference>
<comment type="caution">
    <text evidence="1">The sequence shown here is derived from an EMBL/GenBank/DDBJ whole genome shotgun (WGS) entry which is preliminary data.</text>
</comment>
<dbReference type="EMBL" id="AYSJ01000011">
    <property type="protein sequence ID" value="ETS31616.1"/>
    <property type="molecule type" value="Genomic_DNA"/>
</dbReference>
<evidence type="ECO:0000313" key="1">
    <source>
        <dbReference type="EMBL" id="ETS31616.1"/>
    </source>
</evidence>
<gene>
    <name evidence="1" type="ORF">PTE_02304</name>
</gene>
<dbReference type="PATRIC" id="fig|1004151.3.peg.2364"/>
<dbReference type="OrthoDB" id="8613487at2"/>
<dbReference type="InterPro" id="IPR009888">
    <property type="entry name" value="CdiI_Proteobact"/>
</dbReference>
<proteinExistence type="predicted"/>
<dbReference type="Gene3D" id="3.40.1590.10">
    <property type="entry name" value="NMB0488-like"/>
    <property type="match status" value="1"/>
</dbReference>
<name>W3V6Q7_9GAMM</name>
<dbReference type="SUPFAM" id="SSF160207">
    <property type="entry name" value="NMB0488-like"/>
    <property type="match status" value="1"/>
</dbReference>
<evidence type="ECO:0008006" key="3">
    <source>
        <dbReference type="Google" id="ProtNLM"/>
    </source>
</evidence>
<keyword evidence="2" id="KW-1185">Reference proteome</keyword>
<dbReference type="CDD" id="cd13445">
    <property type="entry name" value="CDI_inhibitor_EC869_like"/>
    <property type="match status" value="1"/>
</dbReference>
<dbReference type="Proteomes" id="UP000018957">
    <property type="component" value="Unassembled WGS sequence"/>
</dbReference>
<sequence>MMFIENQDYRARAYMTDKFLGIDTYSGLGRSGRDPIFPSHLLLPDADDKSIGEKVLQALSDSRTLTIGECATFFDLERNKEQYSEWIAMLMEQYGYKTKRVLFKNMKSCSIHGVNSLITMRPSYHEKLEAWSGDRIKESDYVVLPIDSSSEEIGAALRLALSRCIG</sequence>
<organism evidence="1 2">
    <name type="scientific">Photorhabdus khanii NC19</name>
    <dbReference type="NCBI Taxonomy" id="1004151"/>
    <lineage>
        <taxon>Bacteria</taxon>
        <taxon>Pseudomonadati</taxon>
        <taxon>Pseudomonadota</taxon>
        <taxon>Gammaproteobacteria</taxon>
        <taxon>Enterobacterales</taxon>
        <taxon>Morganellaceae</taxon>
        <taxon>Photorhabdus</taxon>
    </lineage>
</organism>
<reference evidence="1 2" key="1">
    <citation type="submission" date="2013-11" db="EMBL/GenBank/DDBJ databases">
        <title>Elucidation of the Photorhabdus temperata genome and generation of transposon mutant library to identify motility mutants.</title>
        <authorList>
            <person name="Hurst S.G.IV."/>
            <person name="Micheals B."/>
            <person name="Abebe-Akele F."/>
            <person name="Rowedder H."/>
            <person name="Bullock H."/>
            <person name="Jackobeck R."/>
            <person name="Janicki E."/>
            <person name="Tisa L.S."/>
        </authorList>
    </citation>
    <scope>NUCLEOTIDE SEQUENCE [LARGE SCALE GENOMIC DNA]</scope>
    <source>
        <strain evidence="1 2">NC19</strain>
    </source>
</reference>
<accession>W3V6Q7</accession>
<dbReference type="Pfam" id="PF07262">
    <property type="entry name" value="CdiI"/>
    <property type="match status" value="1"/>
</dbReference>
<evidence type="ECO:0000313" key="2">
    <source>
        <dbReference type="Proteomes" id="UP000018957"/>
    </source>
</evidence>